<feature type="transmembrane region" description="Helical" evidence="7">
    <location>
        <begin position="756"/>
        <end position="789"/>
    </location>
</feature>
<feature type="transmembrane region" description="Helical" evidence="7">
    <location>
        <begin position="616"/>
        <end position="642"/>
    </location>
</feature>
<evidence type="ECO:0000256" key="2">
    <source>
        <dbReference type="ARBA" id="ARBA00022448"/>
    </source>
</evidence>
<feature type="region of interest" description="Disordered" evidence="6">
    <location>
        <begin position="127"/>
        <end position="162"/>
    </location>
</feature>
<evidence type="ECO:0000313" key="10">
    <source>
        <dbReference type="Proteomes" id="UP000738359"/>
    </source>
</evidence>
<evidence type="ECO:0000256" key="5">
    <source>
        <dbReference type="ARBA" id="ARBA00023136"/>
    </source>
</evidence>
<feature type="domain" description="SPX" evidence="8">
    <location>
        <begin position="1"/>
        <end position="304"/>
    </location>
</feature>
<dbReference type="CDD" id="cd01115">
    <property type="entry name" value="SLC13_permease"/>
    <property type="match status" value="1"/>
</dbReference>
<dbReference type="InterPro" id="IPR004680">
    <property type="entry name" value="Cit_transptr-like_dom"/>
</dbReference>
<dbReference type="PANTHER" id="PTHR10283">
    <property type="entry name" value="SOLUTE CARRIER FAMILY 13 MEMBER"/>
    <property type="match status" value="1"/>
</dbReference>
<feature type="transmembrane region" description="Helical" evidence="7">
    <location>
        <begin position="662"/>
        <end position="681"/>
    </location>
</feature>
<feature type="compositionally biased region" description="Polar residues" evidence="6">
    <location>
        <begin position="187"/>
        <end position="202"/>
    </location>
</feature>
<dbReference type="InterPro" id="IPR004331">
    <property type="entry name" value="SPX_dom"/>
</dbReference>
<keyword evidence="4 7" id="KW-1133">Transmembrane helix</keyword>
<dbReference type="Proteomes" id="UP000738359">
    <property type="component" value="Unassembled WGS sequence"/>
</dbReference>
<feature type="region of interest" description="Disordered" evidence="6">
    <location>
        <begin position="41"/>
        <end position="62"/>
    </location>
</feature>
<evidence type="ECO:0000256" key="4">
    <source>
        <dbReference type="ARBA" id="ARBA00022989"/>
    </source>
</evidence>
<dbReference type="AlphaFoldDB" id="A0A9P6LXA2"/>
<dbReference type="GO" id="GO:0006797">
    <property type="term" value="P:polyphosphate metabolic process"/>
    <property type="evidence" value="ECO:0007669"/>
    <property type="project" value="TreeGrafter"/>
</dbReference>
<sequence>MKFSHQLQFNVVPEWADYYLAYSNLKKLIYQAEKDLVAAGAPSSNDIESGSGSRSAEPNERSSLLATGARAQAKARANNIFLPALDKELEKIVTFYYKKERELYAEVEALASDVEFVETVDPAHSGRLSSSGVFGGRILSSGSQRRTRTRNNSRASRGSTLGRSGSWRYDEALALANAAALKTAAEVSQSADHVPNPASTLNGHGGGSSPEVTAANTDVEPEHDHDDDQDEDDENDNDDDDGKSMWFDPEMEHERMRYRHNCIEMFVNLSELQAYAKLNSTGFSKILKKFDKISENNTKKTYMNQVVLQAYPFKQETTAKLQEQIDRVTSIYAKIFTNGDVEVAKRSLKMHLKEHMVWERNTIWRDMIGIERKSQAVGVRASSALAKGPVVIKTPCGSFQLPEFLSRDVFVMALCCIVFIVLLNVELFEQPEQQNCFAILVFASMLWATEAMPLFVTSLLVPLLVVMLRVMRSDDEEHARLDSHAAAKKIFSLMFSPVIMLLLGGFAVAAAMSKFHIAKAMATVVLSRAGTRPSSVLLANMLVATVASMWISNVAAPVLCFSLIQPILRTLPPGSSFAKCLILGIALASNVGGMASPISSPQNIIAIEYMHPAPSWLEWFIVALPVCLVCDLAIWALLLWVYQPSSNTPTISTIRSTKDPITGTQIFVCSVTLVTIVLWCFEHRLEWLFGDMGLIAIIPLLAFFGTGILTKEDFNNFLWTVIILAMGGIALGKAVESSGLLHMIAVQVQGYVKDMTAFAVCCVFASMVLVIATFISHTVGALIILPIVAQVGATLPDPHPRLLVMSAALMCSGAMGLPVSGFPNMNAIMMEDEMGQQYLSTSDFLKAGVPSSVVACFTVVTLGYGLMSLLGW</sequence>
<feature type="transmembrane region" description="Helical" evidence="7">
    <location>
        <begin position="437"/>
        <end position="470"/>
    </location>
</feature>
<gene>
    <name evidence="9" type="primary">PHO91_1</name>
    <name evidence="9" type="ORF">BGZ70_001923</name>
</gene>
<feature type="transmembrane region" description="Helical" evidence="7">
    <location>
        <begin position="404"/>
        <end position="425"/>
    </location>
</feature>
<keyword evidence="10" id="KW-1185">Reference proteome</keyword>
<dbReference type="PROSITE" id="PS51382">
    <property type="entry name" value="SPX"/>
    <property type="match status" value="1"/>
</dbReference>
<protein>
    <submittedName>
        <fullName evidence="9">Low-affinity phosphate transporter</fullName>
    </submittedName>
</protein>
<proteinExistence type="predicted"/>
<evidence type="ECO:0000313" key="9">
    <source>
        <dbReference type="EMBL" id="KAF9949116.1"/>
    </source>
</evidence>
<keyword evidence="5 7" id="KW-0472">Membrane</keyword>
<dbReference type="GO" id="GO:0005886">
    <property type="term" value="C:plasma membrane"/>
    <property type="evidence" value="ECO:0007669"/>
    <property type="project" value="TreeGrafter"/>
</dbReference>
<evidence type="ECO:0000256" key="7">
    <source>
        <dbReference type="SAM" id="Phobius"/>
    </source>
</evidence>
<keyword evidence="2" id="KW-0813">Transport</keyword>
<keyword evidence="3 7" id="KW-0812">Transmembrane</keyword>
<comment type="subcellular location">
    <subcellularLocation>
        <location evidence="1">Membrane</location>
        <topology evidence="1">Multi-pass membrane protein</topology>
    </subcellularLocation>
</comment>
<feature type="compositionally biased region" description="Acidic residues" evidence="6">
    <location>
        <begin position="227"/>
        <end position="241"/>
    </location>
</feature>
<feature type="transmembrane region" description="Helical" evidence="7">
    <location>
        <begin position="844"/>
        <end position="867"/>
    </location>
</feature>
<organism evidence="9 10">
    <name type="scientific">Mortierella alpina</name>
    <name type="common">Oleaginous fungus</name>
    <name type="synonym">Mortierella renispora</name>
    <dbReference type="NCBI Taxonomy" id="64518"/>
    <lineage>
        <taxon>Eukaryota</taxon>
        <taxon>Fungi</taxon>
        <taxon>Fungi incertae sedis</taxon>
        <taxon>Mucoromycota</taxon>
        <taxon>Mortierellomycotina</taxon>
        <taxon>Mortierellomycetes</taxon>
        <taxon>Mortierellales</taxon>
        <taxon>Mortierellaceae</taxon>
        <taxon>Mortierella</taxon>
    </lineage>
</organism>
<feature type="compositionally biased region" description="Polar residues" evidence="6">
    <location>
        <begin position="42"/>
        <end position="62"/>
    </location>
</feature>
<evidence type="ECO:0000259" key="8">
    <source>
        <dbReference type="PROSITE" id="PS51382"/>
    </source>
</evidence>
<feature type="transmembrane region" description="Helical" evidence="7">
    <location>
        <begin position="490"/>
        <end position="515"/>
    </location>
</feature>
<reference evidence="9" key="1">
    <citation type="journal article" date="2020" name="Fungal Divers.">
        <title>Resolving the Mortierellaceae phylogeny through synthesis of multi-gene phylogenetics and phylogenomics.</title>
        <authorList>
            <person name="Vandepol N."/>
            <person name="Liber J."/>
            <person name="Desiro A."/>
            <person name="Na H."/>
            <person name="Kennedy M."/>
            <person name="Barry K."/>
            <person name="Grigoriev I.V."/>
            <person name="Miller A.N."/>
            <person name="O'Donnell K."/>
            <person name="Stajich J.E."/>
            <person name="Bonito G."/>
        </authorList>
    </citation>
    <scope>NUCLEOTIDE SEQUENCE</scope>
    <source>
        <strain evidence="9">CK1249</strain>
    </source>
</reference>
<feature type="region of interest" description="Disordered" evidence="6">
    <location>
        <begin position="187"/>
        <end position="246"/>
    </location>
</feature>
<name>A0A9P6LXA2_MORAP</name>
<feature type="transmembrane region" description="Helical" evidence="7">
    <location>
        <begin position="688"/>
        <end position="710"/>
    </location>
</feature>
<evidence type="ECO:0000256" key="3">
    <source>
        <dbReference type="ARBA" id="ARBA00022692"/>
    </source>
</evidence>
<dbReference type="CDD" id="cd14478">
    <property type="entry name" value="SPX_PHO87_PHO90_like"/>
    <property type="match status" value="1"/>
</dbReference>
<feature type="transmembrane region" description="Helical" evidence="7">
    <location>
        <begin position="801"/>
        <end position="823"/>
    </location>
</feature>
<feature type="transmembrane region" description="Helical" evidence="7">
    <location>
        <begin position="716"/>
        <end position="735"/>
    </location>
</feature>
<evidence type="ECO:0000256" key="1">
    <source>
        <dbReference type="ARBA" id="ARBA00004141"/>
    </source>
</evidence>
<accession>A0A9P6LXA2</accession>
<dbReference type="OrthoDB" id="10260443at2759"/>
<comment type="caution">
    <text evidence="9">The sequence shown here is derived from an EMBL/GenBank/DDBJ whole genome shotgun (WGS) entry which is preliminary data.</text>
</comment>
<dbReference type="PANTHER" id="PTHR10283:SF92">
    <property type="entry name" value="LOW-AFFINITY PHOSPHATE TRANSPORTER PHO91"/>
    <property type="match status" value="1"/>
</dbReference>
<evidence type="ECO:0000256" key="6">
    <source>
        <dbReference type="SAM" id="MobiDB-lite"/>
    </source>
</evidence>
<dbReference type="GO" id="GO:0006817">
    <property type="term" value="P:phosphate ion transport"/>
    <property type="evidence" value="ECO:0007669"/>
    <property type="project" value="TreeGrafter"/>
</dbReference>
<dbReference type="EMBL" id="JAAAHY010001449">
    <property type="protein sequence ID" value="KAF9949116.1"/>
    <property type="molecule type" value="Genomic_DNA"/>
</dbReference>
<dbReference type="Pfam" id="PF03600">
    <property type="entry name" value="CitMHS"/>
    <property type="match status" value="1"/>
</dbReference>
<dbReference type="GO" id="GO:0005315">
    <property type="term" value="F:phosphate transmembrane transporter activity"/>
    <property type="evidence" value="ECO:0007669"/>
    <property type="project" value="TreeGrafter"/>
</dbReference>
<dbReference type="Pfam" id="PF03105">
    <property type="entry name" value="SPX"/>
    <property type="match status" value="1"/>
</dbReference>